<feature type="compositionally biased region" description="Basic residues" evidence="2">
    <location>
        <begin position="28"/>
        <end position="41"/>
    </location>
</feature>
<sequence>MNRVTDIEEGLLNMQSQSPQTSQPSSRQKLKLKGNQFKKKSTSSSSGSDSSGGVSSRAVFCGPCGGRHPTTQCIGVHGVCHLCGKHGHFARVCPSARRQCFTPSHRVSREHRLGDLMLLPSLSSPEGCFRRLVIRGSEGLLILSSHDLSKLRWWRVVVLQLSFAVAAERVALVTLDDEPHLFPLGPPGYLLNSR</sequence>
<proteinExistence type="predicted"/>
<keyword evidence="5" id="KW-1185">Reference proteome</keyword>
<dbReference type="EMBL" id="KQ989524">
    <property type="protein sequence ID" value="KZV54397.1"/>
    <property type="molecule type" value="Genomic_DNA"/>
</dbReference>
<keyword evidence="1" id="KW-0863">Zinc-finger</keyword>
<feature type="domain" description="CCHC-type" evidence="3">
    <location>
        <begin position="80"/>
        <end position="95"/>
    </location>
</feature>
<reference evidence="4 5" key="1">
    <citation type="journal article" date="2015" name="Proc. Natl. Acad. Sci. U.S.A.">
        <title>The resurrection genome of Boea hygrometrica: A blueprint for survival of dehydration.</title>
        <authorList>
            <person name="Xiao L."/>
            <person name="Yang G."/>
            <person name="Zhang L."/>
            <person name="Yang X."/>
            <person name="Zhao S."/>
            <person name="Ji Z."/>
            <person name="Zhou Q."/>
            <person name="Hu M."/>
            <person name="Wang Y."/>
            <person name="Chen M."/>
            <person name="Xu Y."/>
            <person name="Jin H."/>
            <person name="Xiao X."/>
            <person name="Hu G."/>
            <person name="Bao F."/>
            <person name="Hu Y."/>
            <person name="Wan P."/>
            <person name="Li L."/>
            <person name="Deng X."/>
            <person name="Kuang T."/>
            <person name="Xiang C."/>
            <person name="Zhu J.K."/>
            <person name="Oliver M.J."/>
            <person name="He Y."/>
        </authorList>
    </citation>
    <scope>NUCLEOTIDE SEQUENCE [LARGE SCALE GENOMIC DNA]</scope>
    <source>
        <strain evidence="5">cv. XS01</strain>
    </source>
</reference>
<evidence type="ECO:0000259" key="3">
    <source>
        <dbReference type="PROSITE" id="PS50158"/>
    </source>
</evidence>
<feature type="compositionally biased region" description="Low complexity" evidence="2">
    <location>
        <begin position="15"/>
        <end position="27"/>
    </location>
</feature>
<dbReference type="Gene3D" id="4.10.60.10">
    <property type="entry name" value="Zinc finger, CCHC-type"/>
    <property type="match status" value="1"/>
</dbReference>
<evidence type="ECO:0000256" key="1">
    <source>
        <dbReference type="PROSITE-ProRule" id="PRU00047"/>
    </source>
</evidence>
<feature type="compositionally biased region" description="Low complexity" evidence="2">
    <location>
        <begin position="42"/>
        <end position="54"/>
    </location>
</feature>
<gene>
    <name evidence="4" type="ORF">F511_28834</name>
</gene>
<dbReference type="Proteomes" id="UP000250235">
    <property type="component" value="Unassembled WGS sequence"/>
</dbReference>
<dbReference type="Pfam" id="PF00098">
    <property type="entry name" value="zf-CCHC"/>
    <property type="match status" value="1"/>
</dbReference>
<feature type="region of interest" description="Disordered" evidence="2">
    <location>
        <begin position="1"/>
        <end position="54"/>
    </location>
</feature>
<evidence type="ECO:0000256" key="2">
    <source>
        <dbReference type="SAM" id="MobiDB-lite"/>
    </source>
</evidence>
<dbReference type="InterPro" id="IPR001878">
    <property type="entry name" value="Znf_CCHC"/>
</dbReference>
<dbReference type="OrthoDB" id="3863715at2759"/>
<accession>A0A2Z7D613</accession>
<organism evidence="4 5">
    <name type="scientific">Dorcoceras hygrometricum</name>
    <dbReference type="NCBI Taxonomy" id="472368"/>
    <lineage>
        <taxon>Eukaryota</taxon>
        <taxon>Viridiplantae</taxon>
        <taxon>Streptophyta</taxon>
        <taxon>Embryophyta</taxon>
        <taxon>Tracheophyta</taxon>
        <taxon>Spermatophyta</taxon>
        <taxon>Magnoliopsida</taxon>
        <taxon>eudicotyledons</taxon>
        <taxon>Gunneridae</taxon>
        <taxon>Pentapetalae</taxon>
        <taxon>asterids</taxon>
        <taxon>lamiids</taxon>
        <taxon>Lamiales</taxon>
        <taxon>Gesneriaceae</taxon>
        <taxon>Didymocarpoideae</taxon>
        <taxon>Trichosporeae</taxon>
        <taxon>Loxocarpinae</taxon>
        <taxon>Dorcoceras</taxon>
    </lineage>
</organism>
<keyword evidence="1" id="KW-0862">Zinc</keyword>
<evidence type="ECO:0000313" key="4">
    <source>
        <dbReference type="EMBL" id="KZV54397.1"/>
    </source>
</evidence>
<keyword evidence="1" id="KW-0479">Metal-binding</keyword>
<dbReference type="GO" id="GO:0008270">
    <property type="term" value="F:zinc ion binding"/>
    <property type="evidence" value="ECO:0007669"/>
    <property type="project" value="UniProtKB-KW"/>
</dbReference>
<dbReference type="AlphaFoldDB" id="A0A2Z7D613"/>
<name>A0A2Z7D613_9LAMI</name>
<dbReference type="PROSITE" id="PS50158">
    <property type="entry name" value="ZF_CCHC"/>
    <property type="match status" value="1"/>
</dbReference>
<evidence type="ECO:0000313" key="5">
    <source>
        <dbReference type="Proteomes" id="UP000250235"/>
    </source>
</evidence>
<dbReference type="GO" id="GO:0003676">
    <property type="term" value="F:nucleic acid binding"/>
    <property type="evidence" value="ECO:0007669"/>
    <property type="project" value="InterPro"/>
</dbReference>
<protein>
    <recommendedName>
        <fullName evidence="3">CCHC-type domain-containing protein</fullName>
    </recommendedName>
</protein>
<dbReference type="SMART" id="SM00343">
    <property type="entry name" value="ZnF_C2HC"/>
    <property type="match status" value="1"/>
</dbReference>